<dbReference type="EMBL" id="KV921900">
    <property type="protein sequence ID" value="ORE07686.1"/>
    <property type="molecule type" value="Genomic_DNA"/>
</dbReference>
<sequence length="58" mass="6508">LACFSKISQTFYCLSLLAHFCAVLSLISPANRPDLMALNSLVPLKYTNKSFCSFEYLL</sequence>
<dbReference type="AlphaFoldDB" id="A0A1X0R6T1"/>
<gene>
    <name evidence="2" type="ORF">BCV72DRAFT_205164</name>
</gene>
<evidence type="ECO:0000313" key="2">
    <source>
        <dbReference type="EMBL" id="ORE07686.1"/>
    </source>
</evidence>
<feature type="signal peptide" evidence="1">
    <location>
        <begin position="1"/>
        <end position="25"/>
    </location>
</feature>
<dbReference type="VEuPathDB" id="FungiDB:BCV72DRAFT_205164"/>
<name>A0A1X0R6T1_RHIZD</name>
<accession>A0A1X0R6T1</accession>
<protein>
    <submittedName>
        <fullName evidence="2">Uncharacterized protein</fullName>
    </submittedName>
</protein>
<feature type="non-terminal residue" evidence="2">
    <location>
        <position position="1"/>
    </location>
</feature>
<evidence type="ECO:0000256" key="1">
    <source>
        <dbReference type="SAM" id="SignalP"/>
    </source>
</evidence>
<proteinExistence type="predicted"/>
<reference evidence="2" key="1">
    <citation type="journal article" date="2016" name="Proc. Natl. Acad. Sci. U.S.A.">
        <title>Lipid metabolic changes in an early divergent fungus govern the establishment of a mutualistic symbiosis with endobacteria.</title>
        <authorList>
            <person name="Lastovetsky O.A."/>
            <person name="Gaspar M.L."/>
            <person name="Mondo S.J."/>
            <person name="LaButti K.M."/>
            <person name="Sandor L."/>
            <person name="Grigoriev I.V."/>
            <person name="Henry S.A."/>
            <person name="Pawlowska T.E."/>
        </authorList>
    </citation>
    <scope>NUCLEOTIDE SEQUENCE [LARGE SCALE GENOMIC DNA]</scope>
    <source>
        <strain evidence="2">ATCC 52814</strain>
    </source>
</reference>
<organism evidence="2">
    <name type="scientific">Rhizopus microsporus var. microsporus</name>
    <dbReference type="NCBI Taxonomy" id="86635"/>
    <lineage>
        <taxon>Eukaryota</taxon>
        <taxon>Fungi</taxon>
        <taxon>Fungi incertae sedis</taxon>
        <taxon>Mucoromycota</taxon>
        <taxon>Mucoromycotina</taxon>
        <taxon>Mucoromycetes</taxon>
        <taxon>Mucorales</taxon>
        <taxon>Mucorineae</taxon>
        <taxon>Rhizopodaceae</taxon>
        <taxon>Rhizopus</taxon>
    </lineage>
</organism>
<keyword evidence="1" id="KW-0732">Signal</keyword>
<dbReference type="Proteomes" id="UP000242414">
    <property type="component" value="Unassembled WGS sequence"/>
</dbReference>
<feature type="chain" id="PRO_5012236317" evidence="1">
    <location>
        <begin position="26"/>
        <end position="58"/>
    </location>
</feature>